<keyword evidence="3" id="KW-1185">Reference proteome</keyword>
<dbReference type="AlphaFoldDB" id="A0A6J5EXL4"/>
<evidence type="ECO:0000259" key="1">
    <source>
        <dbReference type="Pfam" id="PF01464"/>
    </source>
</evidence>
<reference evidence="2 3" key="1">
    <citation type="submission" date="2020-04" db="EMBL/GenBank/DDBJ databases">
        <authorList>
            <person name="De Canck E."/>
        </authorList>
    </citation>
    <scope>NUCLEOTIDE SEQUENCE [LARGE SCALE GENOMIC DNA]</scope>
    <source>
        <strain evidence="2 3">LMG 29542</strain>
    </source>
</reference>
<evidence type="ECO:0000313" key="3">
    <source>
        <dbReference type="Proteomes" id="UP000494363"/>
    </source>
</evidence>
<organism evidence="2 3">
    <name type="scientific">Paraburkholderia humisilvae</name>
    <dbReference type="NCBI Taxonomy" id="627669"/>
    <lineage>
        <taxon>Bacteria</taxon>
        <taxon>Pseudomonadati</taxon>
        <taxon>Pseudomonadota</taxon>
        <taxon>Betaproteobacteria</taxon>
        <taxon>Burkholderiales</taxon>
        <taxon>Burkholderiaceae</taxon>
        <taxon>Paraburkholderia</taxon>
    </lineage>
</organism>
<gene>
    <name evidence="2" type="ORF">LMG29542_06446</name>
</gene>
<protein>
    <recommendedName>
        <fullName evidence="1">Transglycosylase SLT domain-containing protein</fullName>
    </recommendedName>
</protein>
<evidence type="ECO:0000313" key="2">
    <source>
        <dbReference type="EMBL" id="CAB3770804.1"/>
    </source>
</evidence>
<dbReference type="Proteomes" id="UP000494363">
    <property type="component" value="Unassembled WGS sequence"/>
</dbReference>
<dbReference type="Pfam" id="PF01464">
    <property type="entry name" value="SLT"/>
    <property type="match status" value="1"/>
</dbReference>
<feature type="domain" description="Transglycosylase SLT" evidence="1">
    <location>
        <begin position="35"/>
        <end position="142"/>
    </location>
</feature>
<proteinExistence type="predicted"/>
<dbReference type="InterPro" id="IPR023346">
    <property type="entry name" value="Lysozyme-like_dom_sf"/>
</dbReference>
<accession>A0A6J5EXL4</accession>
<dbReference type="SUPFAM" id="SSF53955">
    <property type="entry name" value="Lysozyme-like"/>
    <property type="match status" value="1"/>
</dbReference>
<dbReference type="Gene3D" id="1.10.530.10">
    <property type="match status" value="1"/>
</dbReference>
<name>A0A6J5EXL4_9BURK</name>
<dbReference type="EMBL" id="CADIKH010000048">
    <property type="protein sequence ID" value="CAB3770804.1"/>
    <property type="molecule type" value="Genomic_DNA"/>
</dbReference>
<dbReference type="CDD" id="cd13400">
    <property type="entry name" value="LT_IagB-like"/>
    <property type="match status" value="1"/>
</dbReference>
<sequence length="201" mass="22294">MQRHASLKQSGHLFKLLAFSTILFGIYSPARADCLDDAAAFHHINAKVVRAIAQVESGMRPMAVNRNSNGSTDIGLMQINSWWLPRLARYGIHKRDLYDACTSAYVGAWIVSKNIRQFGPTWEAVGAYNATSRDKRRAYAQKVYRAAEVAANTSLSSTADLQFRSSLPPIPRAAPAVRIRASHRPEPVVPGRTLVAYEKQN</sequence>
<dbReference type="InterPro" id="IPR008258">
    <property type="entry name" value="Transglycosylase_SLT_dom_1"/>
</dbReference>